<feature type="domain" description="YknX-like C-terminal permuted SH3-like" evidence="3">
    <location>
        <begin position="295"/>
        <end position="361"/>
    </location>
</feature>
<organism evidence="4 5">
    <name type="scientific">Phocaeicola sartorii</name>
    <dbReference type="NCBI Taxonomy" id="671267"/>
    <lineage>
        <taxon>Bacteria</taxon>
        <taxon>Pseudomonadati</taxon>
        <taxon>Bacteroidota</taxon>
        <taxon>Bacteroidia</taxon>
        <taxon>Bacteroidales</taxon>
        <taxon>Bacteroidaceae</taxon>
        <taxon>Phocaeicola</taxon>
    </lineage>
</organism>
<dbReference type="PATRIC" id="fig|1235788.3.peg.1248"/>
<dbReference type="EMBL" id="ASSP01000009">
    <property type="protein sequence ID" value="EOS13381.1"/>
    <property type="molecule type" value="Genomic_DNA"/>
</dbReference>
<evidence type="ECO:0000313" key="5">
    <source>
        <dbReference type="Proteomes" id="UP000014200"/>
    </source>
</evidence>
<protein>
    <submittedName>
        <fullName evidence="4">Efflux transporter, RND family, MFP subunit</fullName>
    </submittedName>
</protein>
<dbReference type="InterPro" id="IPR006143">
    <property type="entry name" value="RND_pump_MFP"/>
</dbReference>
<feature type="chain" id="PRO_5004483664" evidence="2">
    <location>
        <begin position="31"/>
        <end position="365"/>
    </location>
</feature>
<dbReference type="STRING" id="1235788.C802_01219"/>
<reference evidence="4 5" key="1">
    <citation type="submission" date="2013-04" db="EMBL/GenBank/DDBJ databases">
        <title>The Genome Sequence of Bacteroides massiliensis dnLKV3.</title>
        <authorList>
            <consortium name="The Broad Institute Genomics Platform"/>
            <consortium name="The Broad Institute Genome Sequencing Center for Infectious Disease"/>
            <person name="Earl A."/>
            <person name="Xavier R."/>
            <person name="Kuhn K."/>
            <person name="Stappenbeck T."/>
            <person name="Walker B."/>
            <person name="Young S."/>
            <person name="Zeng Q."/>
            <person name="Gargeya S."/>
            <person name="Fitzgerald M."/>
            <person name="Haas B."/>
            <person name="Abouelleil A."/>
            <person name="Allen A.W."/>
            <person name="Alvarado L."/>
            <person name="Arachchi H.M."/>
            <person name="Berlin A.M."/>
            <person name="Chapman S.B."/>
            <person name="Gainer-Dewar J."/>
            <person name="Goldberg J."/>
            <person name="Griggs A."/>
            <person name="Gujja S."/>
            <person name="Hansen M."/>
            <person name="Howarth C."/>
            <person name="Imamovic A."/>
            <person name="Ireland A."/>
            <person name="Larimer J."/>
            <person name="McCowan C."/>
            <person name="Murphy C."/>
            <person name="Pearson M."/>
            <person name="Poon T.W."/>
            <person name="Priest M."/>
            <person name="Roberts A."/>
            <person name="Saif S."/>
            <person name="Shea T."/>
            <person name="Sisk P."/>
            <person name="Sykes S."/>
            <person name="Wortman J."/>
            <person name="Nusbaum C."/>
            <person name="Birren B."/>
        </authorList>
    </citation>
    <scope>NUCLEOTIDE SEQUENCE [LARGE SCALE GENOMIC DNA]</scope>
    <source>
        <strain evidence="5">dnLKV3</strain>
    </source>
</reference>
<dbReference type="Gene3D" id="2.40.30.170">
    <property type="match status" value="1"/>
</dbReference>
<comment type="similarity">
    <text evidence="1">Belongs to the membrane fusion protein (MFP) (TC 8.A.1) family.</text>
</comment>
<sequence length="365" mass="40306">MLQISQNMTMKLHIVFVSGLLVAVSFTACSGEKKETMEKEGVETVLPSLPNEVTVMPLKKQVFNHELISNGKVTARDYADLYFRTSEVVANIWVKNGEMVRKGQKIAQLDLFKLNNTLVQNKNSLAQATLEMQDVLIGQGYAPDNLKAVPADVLELAKVKSGYEQSKAQYESARYDMEQATLTAPFDGVIANLFEKKYNMPKTSGAFCRVIHTGNMEVDFTVLENELPLLKVGDKVEITPYASAAGVRQGSISEINPLVDENGMVRVKARVNGSNKLFDGMNVRVSVKRSVGEQLVIPKTAVVLRSGKQVVFTLKEGKAMWNYVHTGLENMEEYTVTDGLEEGMEVITTGNVNLAHEAPVKVIKN</sequence>
<proteinExistence type="inferred from homology"/>
<dbReference type="HOGENOM" id="CLU_018816_1_2_10"/>
<dbReference type="GO" id="GO:0015562">
    <property type="term" value="F:efflux transmembrane transporter activity"/>
    <property type="evidence" value="ECO:0007669"/>
    <property type="project" value="TreeGrafter"/>
</dbReference>
<keyword evidence="2" id="KW-0732">Signal</keyword>
<feature type="signal peptide" evidence="2">
    <location>
        <begin position="1"/>
        <end position="30"/>
    </location>
</feature>
<dbReference type="Proteomes" id="UP000014200">
    <property type="component" value="Unassembled WGS sequence"/>
</dbReference>
<dbReference type="NCBIfam" id="TIGR01730">
    <property type="entry name" value="RND_mfp"/>
    <property type="match status" value="1"/>
</dbReference>
<gene>
    <name evidence="4" type="ORF">C802_01219</name>
</gene>
<keyword evidence="5" id="KW-1185">Reference proteome</keyword>
<evidence type="ECO:0000259" key="3">
    <source>
        <dbReference type="Pfam" id="PF25989"/>
    </source>
</evidence>
<evidence type="ECO:0000256" key="2">
    <source>
        <dbReference type="SAM" id="SignalP"/>
    </source>
</evidence>
<dbReference type="AlphaFoldDB" id="R9IH93"/>
<dbReference type="Gene3D" id="2.40.420.20">
    <property type="match status" value="1"/>
</dbReference>
<accession>R9IH93</accession>
<dbReference type="SUPFAM" id="SSF111369">
    <property type="entry name" value="HlyD-like secretion proteins"/>
    <property type="match status" value="1"/>
</dbReference>
<dbReference type="GO" id="GO:1990281">
    <property type="term" value="C:efflux pump complex"/>
    <property type="evidence" value="ECO:0007669"/>
    <property type="project" value="TreeGrafter"/>
</dbReference>
<dbReference type="InterPro" id="IPR058637">
    <property type="entry name" value="YknX-like_C"/>
</dbReference>
<evidence type="ECO:0000256" key="1">
    <source>
        <dbReference type="ARBA" id="ARBA00009477"/>
    </source>
</evidence>
<name>R9IH93_9BACT</name>
<dbReference type="Gene3D" id="2.40.50.100">
    <property type="match status" value="1"/>
</dbReference>
<dbReference type="PANTHER" id="PTHR30469">
    <property type="entry name" value="MULTIDRUG RESISTANCE PROTEIN MDTA"/>
    <property type="match status" value="1"/>
</dbReference>
<comment type="caution">
    <text evidence="4">The sequence shown here is derived from an EMBL/GenBank/DDBJ whole genome shotgun (WGS) entry which is preliminary data.</text>
</comment>
<dbReference type="Pfam" id="PF25989">
    <property type="entry name" value="YknX_C"/>
    <property type="match status" value="1"/>
</dbReference>
<evidence type="ECO:0000313" key="4">
    <source>
        <dbReference type="EMBL" id="EOS13381.1"/>
    </source>
</evidence>